<dbReference type="SMART" id="SM00674">
    <property type="entry name" value="CENPB"/>
    <property type="match status" value="1"/>
</dbReference>
<evidence type="ECO:0000313" key="4">
    <source>
        <dbReference type="Proteomes" id="UP000694846"/>
    </source>
</evidence>
<dbReference type="PANTHER" id="PTHR19303:SF73">
    <property type="entry name" value="PROTEIN PDC2"/>
    <property type="match status" value="1"/>
</dbReference>
<sequence length="374" mass="43074">MLVNNLQPLSIFLRNANGILQHLNELQVVFNEKKVLITHISEPRLTKTSTLKIFGFDIIRADHPDGTAHRGATLLISNTINHAPLPSYLSKIFKRQLPNSDDIQKAAKDSSTKSPPYSQTIYRQNQDNSLLKNAEPDQNEEIYKVWVENGNEERKLTKLRKCEGSVIDKELFVWFSKTREKNISEPTIQEKAKQLAEVHGLNDFKASNGWLEKFRKRHNISYKSICGEASAVDRIAVDDWKKKLPNIIDKYEKRDIFNADETGLFFKVLPNKTIAFKNETCSGGKVSKERLTVLLCCNMIGEFERPLVIGKAKRPRAFKKLDVNKFPVDWCWNKKAWMTTQIMTDWLMKFDKQMIKKSKKSTTFCRQCSSSSPS</sequence>
<organism evidence="4 5">
    <name type="scientific">Sipha flava</name>
    <name type="common">yellow sugarcane aphid</name>
    <dbReference type="NCBI Taxonomy" id="143950"/>
    <lineage>
        <taxon>Eukaryota</taxon>
        <taxon>Metazoa</taxon>
        <taxon>Ecdysozoa</taxon>
        <taxon>Arthropoda</taxon>
        <taxon>Hexapoda</taxon>
        <taxon>Insecta</taxon>
        <taxon>Pterygota</taxon>
        <taxon>Neoptera</taxon>
        <taxon>Paraneoptera</taxon>
        <taxon>Hemiptera</taxon>
        <taxon>Sternorrhyncha</taxon>
        <taxon>Aphidomorpha</taxon>
        <taxon>Aphidoidea</taxon>
        <taxon>Aphididae</taxon>
        <taxon>Sipha</taxon>
    </lineage>
</organism>
<keyword evidence="2" id="KW-0238">DNA-binding</keyword>
<dbReference type="Pfam" id="PF03184">
    <property type="entry name" value="DDE_1"/>
    <property type="match status" value="1"/>
</dbReference>
<dbReference type="InterPro" id="IPR004875">
    <property type="entry name" value="DDE_SF_endonuclease_dom"/>
</dbReference>
<dbReference type="InterPro" id="IPR006600">
    <property type="entry name" value="HTH_CenpB_DNA-bd_dom"/>
</dbReference>
<dbReference type="AlphaFoldDB" id="A0A8B8F6Y9"/>
<dbReference type="GeneID" id="112680394"/>
<proteinExistence type="predicted"/>
<dbReference type="Pfam" id="PF03221">
    <property type="entry name" value="HTH_Tnp_Tc5"/>
    <property type="match status" value="1"/>
</dbReference>
<dbReference type="RefSeq" id="XP_025406265.1">
    <property type="nucleotide sequence ID" value="XM_025550480.1"/>
</dbReference>
<dbReference type="InterPro" id="IPR050863">
    <property type="entry name" value="CenT-Element_Derived"/>
</dbReference>
<name>A0A8B8F6Y9_9HEMI</name>
<evidence type="ECO:0000256" key="2">
    <source>
        <dbReference type="ARBA" id="ARBA00023125"/>
    </source>
</evidence>
<comment type="subcellular location">
    <subcellularLocation>
        <location evidence="1">Nucleus</location>
    </subcellularLocation>
</comment>
<dbReference type="InterPro" id="IPR009057">
    <property type="entry name" value="Homeodomain-like_sf"/>
</dbReference>
<dbReference type="PANTHER" id="PTHR19303">
    <property type="entry name" value="TRANSPOSON"/>
    <property type="match status" value="1"/>
</dbReference>
<dbReference type="Gene3D" id="1.10.10.60">
    <property type="entry name" value="Homeodomain-like"/>
    <property type="match status" value="1"/>
</dbReference>
<gene>
    <name evidence="5" type="primary">LOC112680394</name>
</gene>
<accession>A0A8B8F6Y9</accession>
<evidence type="ECO:0000256" key="1">
    <source>
        <dbReference type="ARBA" id="ARBA00004123"/>
    </source>
</evidence>
<dbReference type="SUPFAM" id="SSF46689">
    <property type="entry name" value="Homeodomain-like"/>
    <property type="match status" value="1"/>
</dbReference>
<dbReference type="Proteomes" id="UP000694846">
    <property type="component" value="Unplaced"/>
</dbReference>
<keyword evidence="4" id="KW-1185">Reference proteome</keyword>
<dbReference type="GO" id="GO:0005634">
    <property type="term" value="C:nucleus"/>
    <property type="evidence" value="ECO:0007669"/>
    <property type="project" value="UniProtKB-SubCell"/>
</dbReference>
<dbReference type="PROSITE" id="PS51253">
    <property type="entry name" value="HTH_CENPB"/>
    <property type="match status" value="1"/>
</dbReference>
<evidence type="ECO:0000313" key="5">
    <source>
        <dbReference type="RefSeq" id="XP_025406265.1"/>
    </source>
</evidence>
<evidence type="ECO:0000259" key="3">
    <source>
        <dbReference type="PROSITE" id="PS51253"/>
    </source>
</evidence>
<feature type="domain" description="HTH CENPB-type" evidence="3">
    <location>
        <begin position="155"/>
        <end position="224"/>
    </location>
</feature>
<protein>
    <submittedName>
        <fullName evidence="5">Tigger transposable element-derived protein 6-like</fullName>
    </submittedName>
</protein>
<dbReference type="OrthoDB" id="7474049at2759"/>
<reference evidence="5" key="1">
    <citation type="submission" date="2025-08" db="UniProtKB">
        <authorList>
            <consortium name="RefSeq"/>
        </authorList>
    </citation>
    <scope>IDENTIFICATION</scope>
    <source>
        <tissue evidence="5">Whole body</tissue>
    </source>
</reference>
<dbReference type="GO" id="GO:0003677">
    <property type="term" value="F:DNA binding"/>
    <property type="evidence" value="ECO:0007669"/>
    <property type="project" value="UniProtKB-KW"/>
</dbReference>